<dbReference type="OrthoDB" id="2127281at2759"/>
<dbReference type="PANTHER" id="PTHR10846:SF2">
    <property type="entry name" value="RE48874P"/>
    <property type="match status" value="1"/>
</dbReference>
<evidence type="ECO:0000313" key="20">
    <source>
        <dbReference type="EMBL" id="CAG9767550.1"/>
    </source>
</evidence>
<evidence type="ECO:0000256" key="5">
    <source>
        <dbReference type="ARBA" id="ARBA00022538"/>
    </source>
</evidence>
<evidence type="ECO:0000256" key="11">
    <source>
        <dbReference type="ARBA" id="ARBA00022958"/>
    </source>
</evidence>
<evidence type="ECO:0000256" key="14">
    <source>
        <dbReference type="ARBA" id="ARBA00023065"/>
    </source>
</evidence>
<feature type="chain" id="PRO_5040263349" description="Sodium/calcium exchanger membrane region domain-containing protein" evidence="18">
    <location>
        <begin position="25"/>
        <end position="540"/>
    </location>
</feature>
<evidence type="ECO:0000256" key="1">
    <source>
        <dbReference type="ARBA" id="ARBA00004141"/>
    </source>
</evidence>
<evidence type="ECO:0000256" key="16">
    <source>
        <dbReference type="ARBA" id="ARBA00023201"/>
    </source>
</evidence>
<keyword evidence="13" id="KW-0915">Sodium</keyword>
<dbReference type="GO" id="GO:0015293">
    <property type="term" value="F:symporter activity"/>
    <property type="evidence" value="ECO:0007669"/>
    <property type="project" value="UniProtKB-KW"/>
</dbReference>
<proteinExistence type="inferred from homology"/>
<evidence type="ECO:0000256" key="18">
    <source>
        <dbReference type="SAM" id="SignalP"/>
    </source>
</evidence>
<feature type="domain" description="Sodium/calcium exchanger membrane region" evidence="19">
    <location>
        <begin position="378"/>
        <end position="529"/>
    </location>
</feature>
<keyword evidence="8 18" id="KW-0732">Signal</keyword>
<keyword evidence="12 17" id="KW-1133">Transmembrane helix</keyword>
<feature type="transmembrane region" description="Helical" evidence="17">
    <location>
        <begin position="234"/>
        <end position="252"/>
    </location>
</feature>
<dbReference type="GO" id="GO:0006874">
    <property type="term" value="P:intracellular calcium ion homeostasis"/>
    <property type="evidence" value="ECO:0007669"/>
    <property type="project" value="TreeGrafter"/>
</dbReference>
<evidence type="ECO:0000259" key="19">
    <source>
        <dbReference type="Pfam" id="PF01699"/>
    </source>
</evidence>
<keyword evidence="14" id="KW-0406">Ion transport</keyword>
<dbReference type="InterPro" id="IPR004837">
    <property type="entry name" value="NaCa_Exmemb"/>
</dbReference>
<dbReference type="Gene3D" id="1.20.1420.30">
    <property type="entry name" value="NCX, central ion-binding region"/>
    <property type="match status" value="2"/>
</dbReference>
<keyword evidence="7 17" id="KW-0812">Transmembrane</keyword>
<evidence type="ECO:0000256" key="17">
    <source>
        <dbReference type="SAM" id="Phobius"/>
    </source>
</evidence>
<sequence length="540" mass="60141">MSGGIGLWVLVLSVIGSLASGSLAGISKTAQKVEAIGSSDSSENGPTSMYLFNRTYRHRSFIPFVIPHPMNNSLANLTEDNGASNDSDDDDFPPFLTDEQLKNGGVVLCLLVAIYCFTLLAVVCDKYFLPSIERLCEVLNISADVGAATFMSVATSCPELFTNIISTFVINSELGIGTIVGSSMFNSLGVASIGSLAAIRPIQLDWFPVTRDVCIYMMAISTLVIIVWDSYIYWYEGLTLFILYFLYFIVMFQNPRISRFVRRQVDKYKNRSSVDTVDNGKTLEIHEHEFNRDSVRASVASAFGTYSENIRKSAFEHPDEFRKAREAEEQNEIEAIKKSPFRIPEGGWFTKFIFFYTWPIKMALRCTMPNPKVHPKLWFVTFILCIFWIGGNSYMVSWMITIVGGVLGIPATVQGMTFVAAGGSLPESLSIAIMSRRGEGKMGVSNSLGANTMNILFSLGMPWFFKTILMGTNNNAFIKIESGSIVYTIMALIVVAIILYLTLFFNKFRLSKITGFVLVTVYTICIVLACLSEMVFFKHK</sequence>
<evidence type="ECO:0000256" key="7">
    <source>
        <dbReference type="ARBA" id="ARBA00022692"/>
    </source>
</evidence>
<keyword evidence="16" id="KW-0739">Sodium transport</keyword>
<name>A0A9N9MN78_9CUCU</name>
<keyword evidence="11" id="KW-0630">Potassium</keyword>
<feature type="signal peptide" evidence="18">
    <location>
        <begin position="1"/>
        <end position="24"/>
    </location>
</feature>
<evidence type="ECO:0000256" key="9">
    <source>
        <dbReference type="ARBA" id="ARBA00022837"/>
    </source>
</evidence>
<dbReference type="GO" id="GO:0008273">
    <property type="term" value="F:calcium, potassium:sodium antiporter activity"/>
    <property type="evidence" value="ECO:0007669"/>
    <property type="project" value="TreeGrafter"/>
</dbReference>
<feature type="transmembrane region" description="Helical" evidence="17">
    <location>
        <begin position="444"/>
        <end position="465"/>
    </location>
</feature>
<evidence type="ECO:0000256" key="13">
    <source>
        <dbReference type="ARBA" id="ARBA00023053"/>
    </source>
</evidence>
<keyword evidence="5" id="KW-0633">Potassium transport</keyword>
<dbReference type="NCBIfam" id="TIGR00367">
    <property type="entry name" value="calcium/sodium antiporter"/>
    <property type="match status" value="1"/>
</dbReference>
<feature type="transmembrane region" description="Helical" evidence="17">
    <location>
        <begin position="402"/>
        <end position="423"/>
    </location>
</feature>
<feature type="transmembrane region" description="Helical" evidence="17">
    <location>
        <begin position="174"/>
        <end position="197"/>
    </location>
</feature>
<dbReference type="Pfam" id="PF01699">
    <property type="entry name" value="Na_Ca_ex"/>
    <property type="match status" value="2"/>
</dbReference>
<keyword evidence="4" id="KW-0050">Antiport</keyword>
<feature type="domain" description="Sodium/calcium exchanger membrane region" evidence="19">
    <location>
        <begin position="111"/>
        <end position="252"/>
    </location>
</feature>
<dbReference type="GO" id="GO:0005886">
    <property type="term" value="C:plasma membrane"/>
    <property type="evidence" value="ECO:0007669"/>
    <property type="project" value="TreeGrafter"/>
</dbReference>
<dbReference type="InterPro" id="IPR044880">
    <property type="entry name" value="NCX_ion-bd_dom_sf"/>
</dbReference>
<feature type="transmembrane region" description="Helical" evidence="17">
    <location>
        <begin position="209"/>
        <end position="228"/>
    </location>
</feature>
<dbReference type="AlphaFoldDB" id="A0A9N9MN78"/>
<evidence type="ECO:0000256" key="12">
    <source>
        <dbReference type="ARBA" id="ARBA00022989"/>
    </source>
</evidence>
<dbReference type="FunFam" id="1.20.1420.30:FF:000009">
    <property type="entry name" value="sodium/potassium/calcium exchanger 5 isoform X2"/>
    <property type="match status" value="1"/>
</dbReference>
<feature type="transmembrane region" description="Helical" evidence="17">
    <location>
        <begin position="104"/>
        <end position="123"/>
    </location>
</feature>
<feature type="transmembrane region" description="Helical" evidence="17">
    <location>
        <begin position="516"/>
        <end position="537"/>
    </location>
</feature>
<dbReference type="EMBL" id="OU892280">
    <property type="protein sequence ID" value="CAG9767550.1"/>
    <property type="molecule type" value="Genomic_DNA"/>
</dbReference>
<dbReference type="Proteomes" id="UP001152799">
    <property type="component" value="Chromosome 4"/>
</dbReference>
<reference evidence="20" key="1">
    <citation type="submission" date="2022-01" db="EMBL/GenBank/DDBJ databases">
        <authorList>
            <person name="King R."/>
        </authorList>
    </citation>
    <scope>NUCLEOTIDE SEQUENCE</scope>
</reference>
<evidence type="ECO:0000256" key="6">
    <source>
        <dbReference type="ARBA" id="ARBA00022568"/>
    </source>
</evidence>
<keyword evidence="9" id="KW-0106">Calcium</keyword>
<evidence type="ECO:0000313" key="21">
    <source>
        <dbReference type="Proteomes" id="UP001152799"/>
    </source>
</evidence>
<dbReference type="GO" id="GO:0005262">
    <property type="term" value="F:calcium channel activity"/>
    <property type="evidence" value="ECO:0007669"/>
    <property type="project" value="TreeGrafter"/>
</dbReference>
<keyword evidence="10" id="KW-0769">Symport</keyword>
<dbReference type="InterPro" id="IPR004481">
    <property type="entry name" value="K/Na/Ca-exchanger"/>
</dbReference>
<gene>
    <name evidence="20" type="ORF">CEUTPL_LOCUS8111</name>
</gene>
<keyword evidence="21" id="KW-1185">Reference proteome</keyword>
<feature type="transmembrane region" description="Helical" evidence="17">
    <location>
        <begin position="485"/>
        <end position="504"/>
    </location>
</feature>
<protein>
    <recommendedName>
        <fullName evidence="19">Sodium/calcium exchanger membrane region domain-containing protein</fullName>
    </recommendedName>
</protein>
<keyword evidence="6" id="KW-0109">Calcium transport</keyword>
<comment type="subcellular location">
    <subcellularLocation>
        <location evidence="1">Membrane</location>
        <topology evidence="1">Multi-pass membrane protein</topology>
    </subcellularLocation>
</comment>
<organism evidence="20 21">
    <name type="scientific">Ceutorhynchus assimilis</name>
    <name type="common">cabbage seed weevil</name>
    <dbReference type="NCBI Taxonomy" id="467358"/>
    <lineage>
        <taxon>Eukaryota</taxon>
        <taxon>Metazoa</taxon>
        <taxon>Ecdysozoa</taxon>
        <taxon>Arthropoda</taxon>
        <taxon>Hexapoda</taxon>
        <taxon>Insecta</taxon>
        <taxon>Pterygota</taxon>
        <taxon>Neoptera</taxon>
        <taxon>Endopterygota</taxon>
        <taxon>Coleoptera</taxon>
        <taxon>Polyphaga</taxon>
        <taxon>Cucujiformia</taxon>
        <taxon>Curculionidae</taxon>
        <taxon>Ceutorhynchinae</taxon>
        <taxon>Ceutorhynchus</taxon>
    </lineage>
</organism>
<keyword evidence="3" id="KW-0813">Transport</keyword>
<evidence type="ECO:0000256" key="4">
    <source>
        <dbReference type="ARBA" id="ARBA00022449"/>
    </source>
</evidence>
<evidence type="ECO:0000256" key="10">
    <source>
        <dbReference type="ARBA" id="ARBA00022847"/>
    </source>
</evidence>
<comment type="similarity">
    <text evidence="2">Belongs to the Ca(2+):cation antiporter (CaCA) (TC 2.A.19) family. SLC24A subfamily.</text>
</comment>
<evidence type="ECO:0000256" key="15">
    <source>
        <dbReference type="ARBA" id="ARBA00023136"/>
    </source>
</evidence>
<evidence type="ECO:0000256" key="8">
    <source>
        <dbReference type="ARBA" id="ARBA00022729"/>
    </source>
</evidence>
<feature type="transmembrane region" description="Helical" evidence="17">
    <location>
        <begin position="377"/>
        <end position="396"/>
    </location>
</feature>
<dbReference type="PANTHER" id="PTHR10846">
    <property type="entry name" value="SODIUM/POTASSIUM/CALCIUM EXCHANGER"/>
    <property type="match status" value="1"/>
</dbReference>
<evidence type="ECO:0000256" key="3">
    <source>
        <dbReference type="ARBA" id="ARBA00022448"/>
    </source>
</evidence>
<accession>A0A9N9MN78</accession>
<keyword evidence="15 17" id="KW-0472">Membrane</keyword>
<evidence type="ECO:0000256" key="2">
    <source>
        <dbReference type="ARBA" id="ARBA00005364"/>
    </source>
</evidence>